<name>A0AA39R5D9_9LECA</name>
<dbReference type="PANTHER" id="PTHR21661:SF35">
    <property type="entry name" value="EPOXIDE HYDROLASE"/>
    <property type="match status" value="1"/>
</dbReference>
<evidence type="ECO:0000313" key="6">
    <source>
        <dbReference type="EMBL" id="KAK0513638.1"/>
    </source>
</evidence>
<evidence type="ECO:0000256" key="4">
    <source>
        <dbReference type="PIRSR" id="PIRSR001112-1"/>
    </source>
</evidence>
<protein>
    <recommendedName>
        <fullName evidence="5">Epoxide hydrolase N-terminal domain-containing protein</fullName>
    </recommendedName>
</protein>
<feature type="domain" description="Epoxide hydrolase N-terminal" evidence="5">
    <location>
        <begin position="14"/>
        <end position="125"/>
    </location>
</feature>
<sequence length="415" mass="46989">MAQSDLEEFNKPVPYELRVDEELLSITKQKLQLARYPEEQTDIGDDDWSQGAKVKVVKRLADYWKDGYDWRAEEDKINKEFHQFMVKIDIPSYGPQLIHYAHHRSPSPTAIPLLIVHGWPGSFLESRNLLLPLTHPSSPTDQAFHVIIPSLPGYGPGPPPLKSGFGPVTTARAFKALMVDVLAYPTFLTHGGDWGALVTRSMAMQYPAHVRACHSNFIPCGPPAWYQNPLALGRLVLNSWLYTEREKQGLKNMQYYLKEQNGYLTQQRTRPQSLGFGLGDSPIGLLGWLVEKYHEWIDVANYTMPDTEILNFVMMHWIPGATPGLRYYKAAFEETGPSSVKEAFSKYCATPIGVSSFPREVLMPPRDWMSAVCNVGWVREHERGGHFPSVECPEVLVGDLREWFGGEVVRKAMEG</sequence>
<evidence type="ECO:0000256" key="1">
    <source>
        <dbReference type="ARBA" id="ARBA00010088"/>
    </source>
</evidence>
<keyword evidence="2" id="KW-0058">Aromatic hydrocarbons catabolism</keyword>
<dbReference type="InterPro" id="IPR029058">
    <property type="entry name" value="AB_hydrolase_fold"/>
</dbReference>
<reference evidence="6" key="1">
    <citation type="submission" date="2023-03" db="EMBL/GenBank/DDBJ databases">
        <title>Complete genome of Cladonia borealis.</title>
        <authorList>
            <person name="Park H."/>
        </authorList>
    </citation>
    <scope>NUCLEOTIDE SEQUENCE</scope>
    <source>
        <strain evidence="6">ANT050790</strain>
    </source>
</reference>
<feature type="active site" description="Proton donor" evidence="4">
    <location>
        <position position="328"/>
    </location>
</feature>
<feature type="active site" description="Proton acceptor" evidence="4">
    <location>
        <position position="386"/>
    </location>
</feature>
<keyword evidence="7" id="KW-1185">Reference proteome</keyword>
<dbReference type="Pfam" id="PF06441">
    <property type="entry name" value="EHN"/>
    <property type="match status" value="1"/>
</dbReference>
<dbReference type="InterPro" id="IPR000639">
    <property type="entry name" value="Epox_hydrolase-like"/>
</dbReference>
<evidence type="ECO:0000259" key="5">
    <source>
        <dbReference type="Pfam" id="PF06441"/>
    </source>
</evidence>
<gene>
    <name evidence="6" type="ORF">JMJ35_004002</name>
</gene>
<keyword evidence="3" id="KW-0378">Hydrolase</keyword>
<evidence type="ECO:0000256" key="2">
    <source>
        <dbReference type="ARBA" id="ARBA00022797"/>
    </source>
</evidence>
<evidence type="ECO:0000313" key="7">
    <source>
        <dbReference type="Proteomes" id="UP001166286"/>
    </source>
</evidence>
<comment type="caution">
    <text evidence="6">The sequence shown here is derived from an EMBL/GenBank/DDBJ whole genome shotgun (WGS) entry which is preliminary data.</text>
</comment>
<dbReference type="SUPFAM" id="SSF53474">
    <property type="entry name" value="alpha/beta-Hydrolases"/>
    <property type="match status" value="1"/>
</dbReference>
<comment type="similarity">
    <text evidence="1">Belongs to the peptidase S33 family.</text>
</comment>
<organism evidence="6 7">
    <name type="scientific">Cladonia borealis</name>
    <dbReference type="NCBI Taxonomy" id="184061"/>
    <lineage>
        <taxon>Eukaryota</taxon>
        <taxon>Fungi</taxon>
        <taxon>Dikarya</taxon>
        <taxon>Ascomycota</taxon>
        <taxon>Pezizomycotina</taxon>
        <taxon>Lecanoromycetes</taxon>
        <taxon>OSLEUM clade</taxon>
        <taxon>Lecanoromycetidae</taxon>
        <taxon>Lecanorales</taxon>
        <taxon>Lecanorineae</taxon>
        <taxon>Cladoniaceae</taxon>
        <taxon>Cladonia</taxon>
    </lineage>
</organism>
<dbReference type="GO" id="GO:0004301">
    <property type="term" value="F:epoxide hydrolase activity"/>
    <property type="evidence" value="ECO:0007669"/>
    <property type="project" value="TreeGrafter"/>
</dbReference>
<dbReference type="PRINTS" id="PR00412">
    <property type="entry name" value="EPOXHYDRLASE"/>
</dbReference>
<dbReference type="GO" id="GO:0097176">
    <property type="term" value="P:epoxide metabolic process"/>
    <property type="evidence" value="ECO:0007669"/>
    <property type="project" value="TreeGrafter"/>
</dbReference>
<dbReference type="InterPro" id="IPR016292">
    <property type="entry name" value="Epoxide_hydrolase"/>
</dbReference>
<feature type="active site" description="Nucleophile" evidence="4">
    <location>
        <position position="193"/>
    </location>
</feature>
<dbReference type="PIRSF" id="PIRSF001112">
    <property type="entry name" value="Epoxide_hydrolase"/>
    <property type="match status" value="1"/>
</dbReference>
<accession>A0AA39R5D9</accession>
<evidence type="ECO:0000256" key="3">
    <source>
        <dbReference type="ARBA" id="ARBA00022801"/>
    </source>
</evidence>
<dbReference type="AlphaFoldDB" id="A0AA39R5D9"/>
<dbReference type="EMBL" id="JAFEKC020000007">
    <property type="protein sequence ID" value="KAK0513638.1"/>
    <property type="molecule type" value="Genomic_DNA"/>
</dbReference>
<dbReference type="Gene3D" id="3.40.50.1820">
    <property type="entry name" value="alpha/beta hydrolase"/>
    <property type="match status" value="1"/>
</dbReference>
<dbReference type="PANTHER" id="PTHR21661">
    <property type="entry name" value="EPOXIDE HYDROLASE 1-RELATED"/>
    <property type="match status" value="1"/>
</dbReference>
<dbReference type="Proteomes" id="UP001166286">
    <property type="component" value="Unassembled WGS sequence"/>
</dbReference>
<dbReference type="InterPro" id="IPR010497">
    <property type="entry name" value="Epoxide_hydro_N"/>
</dbReference>
<proteinExistence type="inferred from homology"/>